<evidence type="ECO:0000256" key="11">
    <source>
        <dbReference type="ARBA" id="ARBA00023136"/>
    </source>
</evidence>
<keyword evidence="7 12" id="KW-1133">Transmembrane helix</keyword>
<dbReference type="InterPro" id="IPR005804">
    <property type="entry name" value="FA_desaturase_dom"/>
</dbReference>
<evidence type="ECO:0000256" key="8">
    <source>
        <dbReference type="ARBA" id="ARBA00023002"/>
    </source>
</evidence>
<evidence type="ECO:0000256" key="9">
    <source>
        <dbReference type="ARBA" id="ARBA00023004"/>
    </source>
</evidence>
<dbReference type="GO" id="GO:0006629">
    <property type="term" value="P:lipid metabolic process"/>
    <property type="evidence" value="ECO:0007669"/>
    <property type="project" value="InterPro"/>
</dbReference>
<proteinExistence type="inferred from homology"/>
<keyword evidence="3" id="KW-1003">Cell membrane</keyword>
<evidence type="ECO:0000256" key="2">
    <source>
        <dbReference type="ARBA" id="ARBA00010823"/>
    </source>
</evidence>
<reference evidence="14 15" key="1">
    <citation type="submission" date="2017-01" db="EMBL/GenBank/DDBJ databases">
        <authorList>
            <person name="Mah S.A."/>
            <person name="Swanson W.J."/>
            <person name="Moy G.W."/>
            <person name="Vacquier V.D."/>
        </authorList>
    </citation>
    <scope>NUCLEOTIDE SEQUENCE [LARGE SCALE GENOMIC DNA]</scope>
    <source>
        <strain evidence="14 15">DSM 29590</strain>
    </source>
</reference>
<dbReference type="InterPro" id="IPR033885">
    <property type="entry name" value="AlkB/XylM"/>
</dbReference>
<organism evidence="14 15">
    <name type="scientific">Roseovarius nanhaiticus</name>
    <dbReference type="NCBI Taxonomy" id="573024"/>
    <lineage>
        <taxon>Bacteria</taxon>
        <taxon>Pseudomonadati</taxon>
        <taxon>Pseudomonadota</taxon>
        <taxon>Alphaproteobacteria</taxon>
        <taxon>Rhodobacterales</taxon>
        <taxon>Roseobacteraceae</taxon>
        <taxon>Roseovarius</taxon>
    </lineage>
</organism>
<accession>A0A1N7EBK8</accession>
<evidence type="ECO:0000313" key="14">
    <source>
        <dbReference type="EMBL" id="SIR85388.1"/>
    </source>
</evidence>
<feature type="domain" description="Fatty acid desaturase" evidence="13">
    <location>
        <begin position="104"/>
        <end position="320"/>
    </location>
</feature>
<dbReference type="CDD" id="cd03512">
    <property type="entry name" value="Alkane-hydroxylase"/>
    <property type="match status" value="1"/>
</dbReference>
<feature type="transmembrane region" description="Helical" evidence="12">
    <location>
        <begin position="76"/>
        <end position="96"/>
    </location>
</feature>
<evidence type="ECO:0000256" key="10">
    <source>
        <dbReference type="ARBA" id="ARBA00023033"/>
    </source>
</evidence>
<evidence type="ECO:0000256" key="5">
    <source>
        <dbReference type="ARBA" id="ARBA00022692"/>
    </source>
</evidence>
<dbReference type="GO" id="GO:0005886">
    <property type="term" value="C:plasma membrane"/>
    <property type="evidence" value="ECO:0007669"/>
    <property type="project" value="UniProtKB-SubCell"/>
</dbReference>
<dbReference type="STRING" id="573024.SAMN05216208_2032"/>
<dbReference type="PANTHER" id="PTHR38674">
    <property type="entry name" value="ALKANE 1-MONOOXYGENASE 1"/>
    <property type="match status" value="1"/>
</dbReference>
<feature type="transmembrane region" description="Helical" evidence="12">
    <location>
        <begin position="102"/>
        <end position="119"/>
    </location>
</feature>
<evidence type="ECO:0000259" key="13">
    <source>
        <dbReference type="Pfam" id="PF00487"/>
    </source>
</evidence>
<feature type="transmembrane region" description="Helical" evidence="12">
    <location>
        <begin position="216"/>
        <end position="244"/>
    </location>
</feature>
<evidence type="ECO:0000256" key="3">
    <source>
        <dbReference type="ARBA" id="ARBA00022475"/>
    </source>
</evidence>
<dbReference type="GO" id="GO:0046872">
    <property type="term" value="F:metal ion binding"/>
    <property type="evidence" value="ECO:0007669"/>
    <property type="project" value="UniProtKB-KW"/>
</dbReference>
<evidence type="ECO:0000256" key="1">
    <source>
        <dbReference type="ARBA" id="ARBA00004429"/>
    </source>
</evidence>
<evidence type="ECO:0000256" key="6">
    <source>
        <dbReference type="ARBA" id="ARBA00022723"/>
    </source>
</evidence>
<feature type="transmembrane region" description="Helical" evidence="12">
    <location>
        <begin position="323"/>
        <end position="340"/>
    </location>
</feature>
<gene>
    <name evidence="14" type="ORF">SAMN05421666_0102</name>
</gene>
<keyword evidence="6" id="KW-0479">Metal-binding</keyword>
<keyword evidence="11 12" id="KW-0472">Membrane</keyword>
<dbReference type="AlphaFoldDB" id="A0A1N7EBK8"/>
<protein>
    <submittedName>
        <fullName evidence="14">Alkane 1-monooxygenase</fullName>
    </submittedName>
</protein>
<sequence length="363" mass="39391">MSRGLPSAPLRDVRMILFYFATLTPMALLLAGATLGGAWPFAALAYMTALSFVMDRLIAAAPDSPKEGAEFPSAPYLLLLIGLFHFVVLALAVWAVSGQGGLGWSGRVAVGISAGLVFGQISHPAAHELIHKRPRAMRLLGRLVYSSLLVGHHASAHLLVHHVHVATGGDPNSAPRGQGFYRFAMGAGLRGFVAGWRAEARMLGRAGRSVWRHPYILYIGVGLGCLGLAALLGGVAGVLCYIAICLYAQMQILMSDYVQHYGLRRQRLPNGGLEPVGPGHSWNAPHRFSSALTVNAPRHSDHHVAPGRDYPALRLNRNDMPMLPYPLPMMAAISLVPPVWRRMMDRRLDRWEASRAATSRRTA</sequence>
<evidence type="ECO:0000256" key="4">
    <source>
        <dbReference type="ARBA" id="ARBA00022519"/>
    </source>
</evidence>
<keyword evidence="8" id="KW-0560">Oxidoreductase</keyword>
<feature type="transmembrane region" description="Helical" evidence="12">
    <location>
        <begin position="12"/>
        <end position="31"/>
    </location>
</feature>
<name>A0A1N7EBK8_9RHOB</name>
<dbReference type="Pfam" id="PF00487">
    <property type="entry name" value="FA_desaturase"/>
    <property type="match status" value="1"/>
</dbReference>
<dbReference type="EMBL" id="FTNV01000001">
    <property type="protein sequence ID" value="SIR85388.1"/>
    <property type="molecule type" value="Genomic_DNA"/>
</dbReference>
<comment type="similarity">
    <text evidence="2">Belongs to the fatty acid desaturase type 1 family. AlkB subfamily.</text>
</comment>
<evidence type="ECO:0000256" key="7">
    <source>
        <dbReference type="ARBA" id="ARBA00022989"/>
    </source>
</evidence>
<dbReference type="Proteomes" id="UP000186019">
    <property type="component" value="Unassembled WGS sequence"/>
</dbReference>
<dbReference type="GO" id="GO:0004497">
    <property type="term" value="F:monooxygenase activity"/>
    <property type="evidence" value="ECO:0007669"/>
    <property type="project" value="UniProtKB-KW"/>
</dbReference>
<keyword evidence="9" id="KW-0408">Iron</keyword>
<evidence type="ECO:0000313" key="15">
    <source>
        <dbReference type="Proteomes" id="UP000186019"/>
    </source>
</evidence>
<keyword evidence="4" id="KW-0997">Cell inner membrane</keyword>
<keyword evidence="10 14" id="KW-0503">Monooxygenase</keyword>
<keyword evidence="5 12" id="KW-0812">Transmembrane</keyword>
<evidence type="ECO:0000256" key="12">
    <source>
        <dbReference type="SAM" id="Phobius"/>
    </source>
</evidence>
<keyword evidence="15" id="KW-1185">Reference proteome</keyword>
<dbReference type="PANTHER" id="PTHR38674:SF1">
    <property type="entry name" value="ALKANE 1-MONOOXYGENASE 1"/>
    <property type="match status" value="1"/>
</dbReference>
<comment type="subcellular location">
    <subcellularLocation>
        <location evidence="1">Cell inner membrane</location>
        <topology evidence="1">Multi-pass membrane protein</topology>
    </subcellularLocation>
</comment>